<gene>
    <name evidence="1" type="ORF">PCOR1329_LOCUS9678</name>
</gene>
<reference evidence="1" key="1">
    <citation type="submission" date="2023-10" db="EMBL/GenBank/DDBJ databases">
        <authorList>
            <person name="Chen Y."/>
            <person name="Shah S."/>
            <person name="Dougan E. K."/>
            <person name="Thang M."/>
            <person name="Chan C."/>
        </authorList>
    </citation>
    <scope>NUCLEOTIDE SEQUENCE [LARGE SCALE GENOMIC DNA]</scope>
</reference>
<dbReference type="EMBL" id="CAUYUJ010002710">
    <property type="protein sequence ID" value="CAK0802034.1"/>
    <property type="molecule type" value="Genomic_DNA"/>
</dbReference>
<organism evidence="1 2">
    <name type="scientific">Prorocentrum cordatum</name>
    <dbReference type="NCBI Taxonomy" id="2364126"/>
    <lineage>
        <taxon>Eukaryota</taxon>
        <taxon>Sar</taxon>
        <taxon>Alveolata</taxon>
        <taxon>Dinophyceae</taxon>
        <taxon>Prorocentrales</taxon>
        <taxon>Prorocentraceae</taxon>
        <taxon>Prorocentrum</taxon>
    </lineage>
</organism>
<accession>A0ABN9Q8A7</accession>
<dbReference type="Proteomes" id="UP001189429">
    <property type="component" value="Unassembled WGS sequence"/>
</dbReference>
<comment type="caution">
    <text evidence="1">The sequence shown here is derived from an EMBL/GenBank/DDBJ whole genome shotgun (WGS) entry which is preliminary data.</text>
</comment>
<name>A0ABN9Q8A7_9DINO</name>
<keyword evidence="2" id="KW-1185">Reference proteome</keyword>
<sequence>MADQIKQMQRSDPVAKEQWYAYCEAFGNNIRDPSKHDITFINSFIAQYNSGARLDYKEGQDLAKMVKVGQRRSPAWKSVWEMYTAQRPIDGKPKFDPSVHSVDTLEGFFDFIAQMALAQSGQGAAMSMAMSGVGMTGLGGGGSRAIKSSSDDPLVQAVKAFQRQGQEQKEAWHTFCDSTLGGNRDPARHDEATLQQFLSMHGVF</sequence>
<protein>
    <submittedName>
        <fullName evidence="1">Uncharacterized protein</fullName>
    </submittedName>
</protein>
<evidence type="ECO:0000313" key="2">
    <source>
        <dbReference type="Proteomes" id="UP001189429"/>
    </source>
</evidence>
<evidence type="ECO:0000313" key="1">
    <source>
        <dbReference type="EMBL" id="CAK0802034.1"/>
    </source>
</evidence>
<proteinExistence type="predicted"/>